<dbReference type="GO" id="GO:0004070">
    <property type="term" value="F:aspartate carbamoyltransferase activity"/>
    <property type="evidence" value="ECO:0007669"/>
    <property type="project" value="UniProtKB-UniRule"/>
</dbReference>
<dbReference type="GO" id="GO:0005829">
    <property type="term" value="C:cytosol"/>
    <property type="evidence" value="ECO:0007669"/>
    <property type="project" value="TreeGrafter"/>
</dbReference>
<protein>
    <recommendedName>
        <fullName evidence="7">Aspartate carbamoyltransferase</fullName>
        <ecNumber evidence="7">2.1.3.2</ecNumber>
    </recommendedName>
    <alternativeName>
        <fullName evidence="7">Aspartate transcarbamylase</fullName>
        <shortName evidence="7">ATCase</shortName>
    </alternativeName>
</protein>
<dbReference type="UniPathway" id="UPA00070">
    <property type="reaction ID" value="UER00116"/>
</dbReference>
<evidence type="ECO:0000256" key="2">
    <source>
        <dbReference type="ARBA" id="ARBA00008896"/>
    </source>
</evidence>
<evidence type="ECO:0000256" key="1">
    <source>
        <dbReference type="ARBA" id="ARBA00004852"/>
    </source>
</evidence>
<feature type="binding site" evidence="7">
    <location>
        <position position="132"/>
    </location>
    <ligand>
        <name>carbamoyl phosphate</name>
        <dbReference type="ChEBI" id="CHEBI:58228"/>
    </ligand>
</feature>
<dbReference type="NCBIfam" id="TIGR00670">
    <property type="entry name" value="asp_carb_tr"/>
    <property type="match status" value="1"/>
</dbReference>
<dbReference type="STRING" id="1797197.A2Y75_04825"/>
<reference evidence="10 11" key="1">
    <citation type="journal article" date="2016" name="Nat. Commun.">
        <title>Thousands of microbial genomes shed light on interconnected biogeochemical processes in an aquifer system.</title>
        <authorList>
            <person name="Anantharaman K."/>
            <person name="Brown C.T."/>
            <person name="Hug L.A."/>
            <person name="Sharon I."/>
            <person name="Castelle C.J."/>
            <person name="Probst A.J."/>
            <person name="Thomas B.C."/>
            <person name="Singh A."/>
            <person name="Wilkins M.J."/>
            <person name="Karaoz U."/>
            <person name="Brodie E.L."/>
            <person name="Williams K.H."/>
            <person name="Hubbard S.S."/>
            <person name="Banfield J.F."/>
        </authorList>
    </citation>
    <scope>NUCLEOTIDE SEQUENCE [LARGE SCALE GENOMIC DNA]</scope>
</reference>
<comment type="subunit">
    <text evidence="7">Heterododecamer (2C3:3R2) of six catalytic PyrB chains organized as two trimers (C3), and six regulatory PyrI chains organized as three dimers (R2).</text>
</comment>
<feature type="domain" description="Aspartate/ornithine carbamoyltransferase Asp/Orn-binding" evidence="8">
    <location>
        <begin position="151"/>
        <end position="296"/>
    </location>
</feature>
<feature type="binding site" evidence="7">
    <location>
        <position position="259"/>
    </location>
    <ligand>
        <name>carbamoyl phosphate</name>
        <dbReference type="ChEBI" id="CHEBI:58228"/>
    </ligand>
</feature>
<dbReference type="NCBIfam" id="NF002032">
    <property type="entry name" value="PRK00856.1"/>
    <property type="match status" value="1"/>
</dbReference>
<evidence type="ECO:0000259" key="9">
    <source>
        <dbReference type="Pfam" id="PF02729"/>
    </source>
</evidence>
<dbReference type="HAMAP" id="MF_00001">
    <property type="entry name" value="Asp_carb_tr"/>
    <property type="match status" value="1"/>
</dbReference>
<feature type="binding site" evidence="7">
    <location>
        <position position="82"/>
    </location>
    <ligand>
        <name>L-aspartate</name>
        <dbReference type="ChEBI" id="CHEBI:29991"/>
    </ligand>
</feature>
<evidence type="ECO:0000256" key="3">
    <source>
        <dbReference type="ARBA" id="ARBA00022679"/>
    </source>
</evidence>
<proteinExistence type="inferred from homology"/>
<dbReference type="PROSITE" id="PS00097">
    <property type="entry name" value="CARBAMOYLTRANSFERASE"/>
    <property type="match status" value="1"/>
</dbReference>
<gene>
    <name evidence="7" type="primary">pyrB</name>
    <name evidence="10" type="ORF">A2Y75_04825</name>
</gene>
<dbReference type="PANTHER" id="PTHR45753:SF6">
    <property type="entry name" value="ASPARTATE CARBAMOYLTRANSFERASE"/>
    <property type="match status" value="1"/>
</dbReference>
<feature type="binding site" evidence="7">
    <location>
        <position position="135"/>
    </location>
    <ligand>
        <name>carbamoyl phosphate</name>
        <dbReference type="ChEBI" id="CHEBI:58228"/>
    </ligand>
</feature>
<keyword evidence="3 7" id="KW-0808">Transferase</keyword>
<feature type="binding site" evidence="7">
    <location>
        <position position="218"/>
    </location>
    <ligand>
        <name>L-aspartate</name>
        <dbReference type="ChEBI" id="CHEBI:29991"/>
    </ligand>
</feature>
<dbReference type="Pfam" id="PF00185">
    <property type="entry name" value="OTCace"/>
    <property type="match status" value="1"/>
</dbReference>
<keyword evidence="4 7" id="KW-0665">Pyrimidine biosynthesis</keyword>
<feature type="binding site" evidence="7">
    <location>
        <position position="260"/>
    </location>
    <ligand>
        <name>carbamoyl phosphate</name>
        <dbReference type="ChEBI" id="CHEBI:58228"/>
    </ligand>
</feature>
<dbReference type="PANTHER" id="PTHR45753">
    <property type="entry name" value="ORNITHINE CARBAMOYLTRANSFERASE, MITOCHONDRIAL"/>
    <property type="match status" value="1"/>
</dbReference>
<evidence type="ECO:0000256" key="6">
    <source>
        <dbReference type="ARBA" id="ARBA00048859"/>
    </source>
</evidence>
<organism evidence="10 11">
    <name type="scientific">Candidatus Solincola sediminis</name>
    <dbReference type="NCBI Taxonomy" id="1797199"/>
    <lineage>
        <taxon>Bacteria</taxon>
        <taxon>Bacillati</taxon>
        <taxon>Actinomycetota</taxon>
        <taxon>Candidatus Geothermincolia</taxon>
        <taxon>Candidatus Geothermincolales</taxon>
        <taxon>Candidatus Geothermincolaceae</taxon>
        <taxon>Candidatus Solincola</taxon>
    </lineage>
</organism>
<evidence type="ECO:0000256" key="7">
    <source>
        <dbReference type="HAMAP-Rule" id="MF_00001"/>
    </source>
</evidence>
<dbReference type="InterPro" id="IPR006130">
    <property type="entry name" value="Asp/Orn_carbamoylTrfase"/>
</dbReference>
<evidence type="ECO:0000313" key="10">
    <source>
        <dbReference type="EMBL" id="OFW59742.1"/>
    </source>
</evidence>
<comment type="pathway">
    <text evidence="1 7">Pyrimidine metabolism; UMP biosynthesis via de novo pathway; (S)-dihydroorotate from bicarbonate: step 2/3.</text>
</comment>
<dbReference type="EC" id="2.1.3.2" evidence="7"/>
<evidence type="ECO:0000256" key="5">
    <source>
        <dbReference type="ARBA" id="ARBA00043884"/>
    </source>
</evidence>
<dbReference type="Gene3D" id="3.40.50.1370">
    <property type="entry name" value="Aspartate/ornithine carbamoyltransferase"/>
    <property type="match status" value="2"/>
</dbReference>
<dbReference type="GO" id="GO:0006207">
    <property type="term" value="P:'de novo' pyrimidine nucleobase biosynthetic process"/>
    <property type="evidence" value="ECO:0007669"/>
    <property type="project" value="InterPro"/>
</dbReference>
<dbReference type="GO" id="GO:0016597">
    <property type="term" value="F:amino acid binding"/>
    <property type="evidence" value="ECO:0007669"/>
    <property type="project" value="InterPro"/>
</dbReference>
<feature type="binding site" evidence="7">
    <location>
        <position position="54"/>
    </location>
    <ligand>
        <name>carbamoyl phosphate</name>
        <dbReference type="ChEBI" id="CHEBI:58228"/>
    </ligand>
</feature>
<dbReference type="GO" id="GO:0044205">
    <property type="term" value="P:'de novo' UMP biosynthetic process"/>
    <property type="evidence" value="ECO:0007669"/>
    <property type="project" value="UniProtKB-UniRule"/>
</dbReference>
<dbReference type="EMBL" id="MELK01000011">
    <property type="protein sequence ID" value="OFW59742.1"/>
    <property type="molecule type" value="Genomic_DNA"/>
</dbReference>
<dbReference type="AlphaFoldDB" id="A0A1F2WS66"/>
<dbReference type="InterPro" id="IPR006132">
    <property type="entry name" value="Asp/Orn_carbamoyltranf_P-bd"/>
</dbReference>
<evidence type="ECO:0000256" key="4">
    <source>
        <dbReference type="ARBA" id="ARBA00022975"/>
    </source>
</evidence>
<feature type="binding site" evidence="7">
    <location>
        <position position="104"/>
    </location>
    <ligand>
        <name>carbamoyl phosphate</name>
        <dbReference type="ChEBI" id="CHEBI:58228"/>
    </ligand>
</feature>
<dbReference type="InterPro" id="IPR006131">
    <property type="entry name" value="Asp_carbamoyltransf_Asp/Orn-bd"/>
</dbReference>
<comment type="caution">
    <text evidence="10">The sequence shown here is derived from an EMBL/GenBank/DDBJ whole genome shotgun (WGS) entry which is preliminary data.</text>
</comment>
<comment type="function">
    <text evidence="5 7">Catalyzes the condensation of carbamoyl phosphate and aspartate to form carbamoyl aspartate and inorganic phosphate, the committed step in the de novo pyrimidine nucleotide biosynthesis pathway.</text>
</comment>
<dbReference type="GO" id="GO:0006520">
    <property type="term" value="P:amino acid metabolic process"/>
    <property type="evidence" value="ECO:0007669"/>
    <property type="project" value="InterPro"/>
</dbReference>
<dbReference type="InterPro" id="IPR002082">
    <property type="entry name" value="Asp_carbamoyltransf"/>
</dbReference>
<accession>A0A1F2WS66</accession>
<evidence type="ECO:0000259" key="8">
    <source>
        <dbReference type="Pfam" id="PF00185"/>
    </source>
</evidence>
<evidence type="ECO:0000313" key="11">
    <source>
        <dbReference type="Proteomes" id="UP000177876"/>
    </source>
</evidence>
<feature type="binding site" evidence="7">
    <location>
        <position position="55"/>
    </location>
    <ligand>
        <name>carbamoyl phosphate</name>
        <dbReference type="ChEBI" id="CHEBI:58228"/>
    </ligand>
</feature>
<dbReference type="PRINTS" id="PR00101">
    <property type="entry name" value="ATCASE"/>
</dbReference>
<feature type="binding site" evidence="7">
    <location>
        <position position="165"/>
    </location>
    <ligand>
        <name>L-aspartate</name>
        <dbReference type="ChEBI" id="CHEBI:29991"/>
    </ligand>
</feature>
<comment type="catalytic activity">
    <reaction evidence="6 7">
        <text>carbamoyl phosphate + L-aspartate = N-carbamoyl-L-aspartate + phosphate + H(+)</text>
        <dbReference type="Rhea" id="RHEA:20013"/>
        <dbReference type="ChEBI" id="CHEBI:15378"/>
        <dbReference type="ChEBI" id="CHEBI:29991"/>
        <dbReference type="ChEBI" id="CHEBI:32814"/>
        <dbReference type="ChEBI" id="CHEBI:43474"/>
        <dbReference type="ChEBI" id="CHEBI:58228"/>
        <dbReference type="EC" id="2.1.3.2"/>
    </reaction>
</comment>
<dbReference type="PRINTS" id="PR00100">
    <property type="entry name" value="AOTCASE"/>
</dbReference>
<dbReference type="InterPro" id="IPR036901">
    <property type="entry name" value="Asp/Orn_carbamoylTrfase_sf"/>
</dbReference>
<dbReference type="SUPFAM" id="SSF53671">
    <property type="entry name" value="Aspartate/ornithine carbamoyltransferase"/>
    <property type="match status" value="1"/>
</dbReference>
<dbReference type="Pfam" id="PF02729">
    <property type="entry name" value="OTCace_N"/>
    <property type="match status" value="1"/>
</dbReference>
<sequence>MKHLLDVDQLTKDDIEKVLETAKSFSEVLQRPIKKVPSLRGKTVVNLFYEPSTRTRISFEVAAKRLSADVLNFSVSTSSVEKGESLKDTALTLEAMGVDAVVVRHSASGVPWLLKRWLQASILNAGDGMHAHPTQALLDLFTMTERIGDLQGKTIAYVGDILHSRVARSGIKACGIMGMKVVAVAPPTLRPPAMPPVVEISNDFDSVIPDCDVIYMLRIQRERQKEGRFPSVEEYTRLYQLDMARLGRARPEVIVMHPGPMNRGIEIASEVADAPHSVITAQVAAGVALRMAVLFLLLGGSEGGERVA</sequence>
<comment type="similarity">
    <text evidence="2 7">Belongs to the aspartate/ornithine carbamoyltransferase superfamily. ATCase family.</text>
</comment>
<name>A0A1F2WS66_9ACTN</name>
<feature type="domain" description="Aspartate/ornithine carbamoyltransferase carbamoyl-P binding" evidence="9">
    <location>
        <begin position="2"/>
        <end position="145"/>
    </location>
</feature>
<dbReference type="Proteomes" id="UP000177876">
    <property type="component" value="Unassembled WGS sequence"/>
</dbReference>